<keyword evidence="10" id="KW-1185">Reference proteome</keyword>
<dbReference type="GO" id="GO:0002098">
    <property type="term" value="P:tRNA wobble uridine modification"/>
    <property type="evidence" value="ECO:0007669"/>
    <property type="project" value="TreeGrafter"/>
</dbReference>
<feature type="domain" description="TrmE-type G" evidence="8">
    <location>
        <begin position="224"/>
        <end position="364"/>
    </location>
</feature>
<dbReference type="EMBL" id="JACIDT010000011">
    <property type="protein sequence ID" value="MBB3927319.1"/>
    <property type="molecule type" value="Genomic_DNA"/>
</dbReference>
<dbReference type="Proteomes" id="UP000571950">
    <property type="component" value="Unassembled WGS sequence"/>
</dbReference>
<keyword evidence="5 7" id="KW-0630">Potassium</keyword>
<feature type="binding site" evidence="7">
    <location>
        <position position="127"/>
    </location>
    <ligand>
        <name>(6S)-5-formyl-5,6,7,8-tetrahydrofolate</name>
        <dbReference type="ChEBI" id="CHEBI:57457"/>
    </ligand>
</feature>
<dbReference type="InterPro" id="IPR027368">
    <property type="entry name" value="MnmE_dom2"/>
</dbReference>
<keyword evidence="2 7" id="KW-0819">tRNA processing</keyword>
<feature type="binding site" evidence="7">
    <location>
        <position position="255"/>
    </location>
    <ligand>
        <name>K(+)</name>
        <dbReference type="ChEBI" id="CHEBI:29103"/>
    </ligand>
</feature>
<dbReference type="GO" id="GO:0030488">
    <property type="term" value="P:tRNA methylation"/>
    <property type="evidence" value="ECO:0007669"/>
    <property type="project" value="TreeGrafter"/>
</dbReference>
<keyword evidence="4 7" id="KW-0378">Hydrolase</keyword>
<dbReference type="Pfam" id="PF10396">
    <property type="entry name" value="TrmE_N"/>
    <property type="match status" value="1"/>
</dbReference>
<dbReference type="InterPro" id="IPR018948">
    <property type="entry name" value="GTP-bd_TrmE_N"/>
</dbReference>
<dbReference type="HAMAP" id="MF_00379">
    <property type="entry name" value="GTPase_MnmE"/>
    <property type="match status" value="1"/>
</dbReference>
<dbReference type="InterPro" id="IPR025867">
    <property type="entry name" value="MnmE_helical"/>
</dbReference>
<dbReference type="CDD" id="cd04164">
    <property type="entry name" value="trmE"/>
    <property type="match status" value="1"/>
</dbReference>
<evidence type="ECO:0000256" key="7">
    <source>
        <dbReference type="HAMAP-Rule" id="MF_00379"/>
    </source>
</evidence>
<feature type="binding site" evidence="7">
    <location>
        <begin position="234"/>
        <end position="239"/>
    </location>
    <ligand>
        <name>GTP</name>
        <dbReference type="ChEBI" id="CHEBI:37565"/>
    </ligand>
</feature>
<dbReference type="Gene3D" id="3.40.50.300">
    <property type="entry name" value="P-loop containing nucleotide triphosphate hydrolases"/>
    <property type="match status" value="1"/>
</dbReference>
<dbReference type="EC" id="3.6.-.-" evidence="7"/>
<dbReference type="SUPFAM" id="SSF103025">
    <property type="entry name" value="Folate-binding domain"/>
    <property type="match status" value="1"/>
</dbReference>
<evidence type="ECO:0000256" key="1">
    <source>
        <dbReference type="ARBA" id="ARBA00011043"/>
    </source>
</evidence>
<feature type="binding site" evidence="7">
    <location>
        <begin position="278"/>
        <end position="281"/>
    </location>
    <ligand>
        <name>GTP</name>
        <dbReference type="ChEBI" id="CHEBI:37565"/>
    </ligand>
</feature>
<dbReference type="SUPFAM" id="SSF116878">
    <property type="entry name" value="TrmE connector domain"/>
    <property type="match status" value="1"/>
</dbReference>
<comment type="function">
    <text evidence="7">Exhibits a very high intrinsic GTPase hydrolysis rate. Involved in the addition of a carboxymethylaminomethyl (cmnm) group at the wobble position (U34) of certain tRNAs, forming tRNA-cmnm(5)s(2)U34.</text>
</comment>
<dbReference type="AlphaFoldDB" id="A0A7W6BJY9"/>
<dbReference type="PANTHER" id="PTHR42714">
    <property type="entry name" value="TRNA MODIFICATION GTPASE GTPBP3"/>
    <property type="match status" value="1"/>
</dbReference>
<comment type="cofactor">
    <cofactor evidence="7">
        <name>K(+)</name>
        <dbReference type="ChEBI" id="CHEBI:29103"/>
    </cofactor>
    <text evidence="7">Binds 1 potassium ion per subunit.</text>
</comment>
<dbReference type="CDD" id="cd14858">
    <property type="entry name" value="TrmE_N"/>
    <property type="match status" value="1"/>
</dbReference>
<evidence type="ECO:0000256" key="4">
    <source>
        <dbReference type="ARBA" id="ARBA00022801"/>
    </source>
</evidence>
<dbReference type="PROSITE" id="PS51709">
    <property type="entry name" value="G_TRME"/>
    <property type="match status" value="1"/>
</dbReference>
<gene>
    <name evidence="7" type="primary">mnmE</name>
    <name evidence="7" type="synonym">trmE</name>
    <name evidence="9" type="ORF">GGR43_003048</name>
</gene>
<dbReference type="InterPro" id="IPR027417">
    <property type="entry name" value="P-loop_NTPase"/>
</dbReference>
<dbReference type="GO" id="GO:0003924">
    <property type="term" value="F:GTPase activity"/>
    <property type="evidence" value="ECO:0007669"/>
    <property type="project" value="UniProtKB-UniRule"/>
</dbReference>
<feature type="binding site" evidence="7">
    <location>
        <position position="234"/>
    </location>
    <ligand>
        <name>K(+)</name>
        <dbReference type="ChEBI" id="CHEBI:29103"/>
    </ligand>
</feature>
<keyword evidence="6 7" id="KW-0342">GTP-binding</keyword>
<evidence type="ECO:0000256" key="2">
    <source>
        <dbReference type="ARBA" id="ARBA00022694"/>
    </source>
</evidence>
<organism evidence="9 10">
    <name type="scientific">Sphingobium jiangsuense</name>
    <dbReference type="NCBI Taxonomy" id="870476"/>
    <lineage>
        <taxon>Bacteria</taxon>
        <taxon>Pseudomonadati</taxon>
        <taxon>Pseudomonadota</taxon>
        <taxon>Alphaproteobacteria</taxon>
        <taxon>Sphingomonadales</taxon>
        <taxon>Sphingomonadaceae</taxon>
        <taxon>Sphingobium</taxon>
    </lineage>
</organism>
<feature type="binding site" evidence="7">
    <location>
        <position position="253"/>
    </location>
    <ligand>
        <name>K(+)</name>
        <dbReference type="ChEBI" id="CHEBI:29103"/>
    </ligand>
</feature>
<feature type="binding site" evidence="7">
    <location>
        <position position="82"/>
    </location>
    <ligand>
        <name>(6S)-5-formyl-5,6,7,8-tetrahydrofolate</name>
        <dbReference type="ChEBI" id="CHEBI:57457"/>
    </ligand>
</feature>
<evidence type="ECO:0000313" key="10">
    <source>
        <dbReference type="Proteomes" id="UP000571950"/>
    </source>
</evidence>
<dbReference type="Pfam" id="PF01926">
    <property type="entry name" value="MMR_HSR1"/>
    <property type="match status" value="1"/>
</dbReference>
<comment type="caution">
    <text evidence="9">The sequence shown here is derived from an EMBL/GenBank/DDBJ whole genome shotgun (WGS) entry which is preliminary data.</text>
</comment>
<feature type="binding site" evidence="7">
    <location>
        <begin position="253"/>
        <end position="259"/>
    </location>
    <ligand>
        <name>GTP</name>
        <dbReference type="ChEBI" id="CHEBI:37565"/>
    </ligand>
</feature>
<feature type="binding site" evidence="7">
    <location>
        <position position="22"/>
    </location>
    <ligand>
        <name>(6S)-5-formyl-5,6,7,8-tetrahydrofolate</name>
        <dbReference type="ChEBI" id="CHEBI:57457"/>
    </ligand>
</feature>
<dbReference type="InterPro" id="IPR006073">
    <property type="entry name" value="GTP-bd"/>
</dbReference>
<dbReference type="GO" id="GO:0005525">
    <property type="term" value="F:GTP binding"/>
    <property type="evidence" value="ECO:0007669"/>
    <property type="project" value="UniProtKB-UniRule"/>
</dbReference>
<feature type="binding site" evidence="7">
    <location>
        <position position="259"/>
    </location>
    <ligand>
        <name>Mg(2+)</name>
        <dbReference type="ChEBI" id="CHEBI:18420"/>
    </ligand>
</feature>
<dbReference type="Gene3D" id="1.20.120.430">
    <property type="entry name" value="tRNA modification GTPase MnmE domain 2"/>
    <property type="match status" value="1"/>
</dbReference>
<comment type="caution">
    <text evidence="7">Lacks conserved residue(s) required for the propagation of feature annotation.</text>
</comment>
<dbReference type="InterPro" id="IPR005225">
    <property type="entry name" value="Small_GTP-bd"/>
</dbReference>
<evidence type="ECO:0000256" key="6">
    <source>
        <dbReference type="ARBA" id="ARBA00023134"/>
    </source>
</evidence>
<evidence type="ECO:0000256" key="5">
    <source>
        <dbReference type="ARBA" id="ARBA00022958"/>
    </source>
</evidence>
<dbReference type="Pfam" id="PF12631">
    <property type="entry name" value="MnmE_helical"/>
    <property type="match status" value="1"/>
</dbReference>
<comment type="similarity">
    <text evidence="1 7">Belongs to the TRAFAC class TrmE-Era-EngA-EngB-Septin-like GTPase superfamily. TrmE GTPase family.</text>
</comment>
<comment type="subcellular location">
    <subcellularLocation>
        <location evidence="7">Cytoplasm</location>
    </subcellularLocation>
</comment>
<dbReference type="NCBIfam" id="TIGR00231">
    <property type="entry name" value="small_GTP"/>
    <property type="match status" value="1"/>
</dbReference>
<dbReference type="InterPro" id="IPR031168">
    <property type="entry name" value="G_TrmE"/>
</dbReference>
<feature type="binding site" evidence="7">
    <location>
        <position position="258"/>
    </location>
    <ligand>
        <name>K(+)</name>
        <dbReference type="ChEBI" id="CHEBI:29103"/>
    </ligand>
</feature>
<comment type="subunit">
    <text evidence="7">Homodimer. Heterotetramer of two MnmE and two MnmG subunits.</text>
</comment>
<evidence type="ECO:0000313" key="9">
    <source>
        <dbReference type="EMBL" id="MBB3927319.1"/>
    </source>
</evidence>
<accession>A0A7W6BJY9</accession>
<reference evidence="9 10" key="1">
    <citation type="submission" date="2020-08" db="EMBL/GenBank/DDBJ databases">
        <title>Genomic Encyclopedia of Type Strains, Phase IV (KMG-IV): sequencing the most valuable type-strain genomes for metagenomic binning, comparative biology and taxonomic classification.</title>
        <authorList>
            <person name="Goeker M."/>
        </authorList>
    </citation>
    <scope>NUCLEOTIDE SEQUENCE [LARGE SCALE GENOMIC DNA]</scope>
    <source>
        <strain evidence="9 10">DSM 26189</strain>
    </source>
</reference>
<feature type="binding site" evidence="7">
    <location>
        <position position="437"/>
    </location>
    <ligand>
        <name>(6S)-5-formyl-5,6,7,8-tetrahydrofolate</name>
        <dbReference type="ChEBI" id="CHEBI:57457"/>
    </ligand>
</feature>
<dbReference type="PANTHER" id="PTHR42714:SF2">
    <property type="entry name" value="TRNA MODIFICATION GTPASE GTPBP3, MITOCHONDRIAL"/>
    <property type="match status" value="1"/>
</dbReference>
<keyword evidence="7" id="KW-0460">Magnesium</keyword>
<proteinExistence type="inferred from homology"/>
<keyword evidence="3 7" id="KW-0547">Nucleotide-binding</keyword>
<sequence length="437" mass="46595">MASDTIYALSSGRPPAGIAVIRISGPDAFALTARFLKGGRLPTPRAASLRTLHNPADGDVLDQAVVLLFPGPGSVTGEDLAEWHCHGGQAVIRAVLGALEEQGRGGGLAVREAVAGEFTRRGFENGRMDLNEAEGLADLLAAETESQRRAAMMMADGHFSRRLEGWRSRLLACSAQVESLLDFSDEDDVPDSGMERALADALAALREDMAAQLAAPSAERLRDGIHLVLAGPPNAGKSTLLNALAGREAAIVSDIAGTTRDRIEVPVNLGGVAFVLTDTAGLADRSEDRIELIGIDRARQAIEAADILLWLGEANVCPRADAIRVAAQKDRTGWRMPAGVDIAVSALTGENIYALVQMILDRAKSFLPTEGSYALHERQRKAVAAMVEALTAAQVNSDLLIVAEYLRLAREEMDRLIGRSGVEDMLDSLFSRFCIGK</sequence>
<dbReference type="FunFam" id="3.30.1360.120:FF:000007">
    <property type="entry name" value="tRNA modification GTPase GTPBP3, mitochondrial"/>
    <property type="match status" value="1"/>
</dbReference>
<dbReference type="RefSeq" id="WP_188072822.1">
    <property type="nucleotide sequence ID" value="NZ_BSPS01000015.1"/>
</dbReference>
<name>A0A7W6BJY9_9SPHN</name>
<dbReference type="NCBIfam" id="NF003661">
    <property type="entry name" value="PRK05291.1-3"/>
    <property type="match status" value="1"/>
</dbReference>
<evidence type="ECO:0000256" key="3">
    <source>
        <dbReference type="ARBA" id="ARBA00022741"/>
    </source>
</evidence>
<keyword evidence="7" id="KW-0963">Cytoplasm</keyword>
<dbReference type="GO" id="GO:0005737">
    <property type="term" value="C:cytoplasm"/>
    <property type="evidence" value="ECO:0007669"/>
    <property type="project" value="UniProtKB-SubCell"/>
</dbReference>
<dbReference type="InterPro" id="IPR004520">
    <property type="entry name" value="GTPase_MnmE"/>
</dbReference>
<dbReference type="Gene3D" id="3.30.1360.120">
    <property type="entry name" value="Probable tRNA modification gtpase trme, domain 1"/>
    <property type="match status" value="1"/>
</dbReference>
<protein>
    <recommendedName>
        <fullName evidence="7">tRNA modification GTPase MnmE</fullName>
        <ecNumber evidence="7">3.6.-.-</ecNumber>
    </recommendedName>
</protein>
<evidence type="ECO:0000259" key="8">
    <source>
        <dbReference type="PROSITE" id="PS51709"/>
    </source>
</evidence>
<dbReference type="SUPFAM" id="SSF52540">
    <property type="entry name" value="P-loop containing nucleoside triphosphate hydrolases"/>
    <property type="match status" value="1"/>
</dbReference>
<dbReference type="GO" id="GO:0046872">
    <property type="term" value="F:metal ion binding"/>
    <property type="evidence" value="ECO:0007669"/>
    <property type="project" value="UniProtKB-KW"/>
</dbReference>
<keyword evidence="7" id="KW-0479">Metal-binding</keyword>
<feature type="binding site" evidence="7">
    <location>
        <position position="238"/>
    </location>
    <ligand>
        <name>Mg(2+)</name>
        <dbReference type="ChEBI" id="CHEBI:18420"/>
    </ligand>
</feature>
<dbReference type="InterPro" id="IPR027266">
    <property type="entry name" value="TrmE/GcvT-like"/>
</dbReference>